<dbReference type="SMART" id="SM01209">
    <property type="entry name" value="GARS_A"/>
    <property type="match status" value="1"/>
</dbReference>
<dbReference type="HAMAP" id="MF_00138">
    <property type="entry name" value="GARS"/>
    <property type="match status" value="1"/>
</dbReference>
<evidence type="ECO:0000256" key="9">
    <source>
        <dbReference type="ARBA" id="ARBA00022840"/>
    </source>
</evidence>
<keyword evidence="8 14" id="KW-0658">Purine biosynthesis</keyword>
<dbReference type="GO" id="GO:0046872">
    <property type="term" value="F:metal ion binding"/>
    <property type="evidence" value="ECO:0007669"/>
    <property type="project" value="UniProtKB-KW"/>
</dbReference>
<feature type="compositionally biased region" description="Basic and acidic residues" evidence="15">
    <location>
        <begin position="217"/>
        <end position="227"/>
    </location>
</feature>
<evidence type="ECO:0000256" key="14">
    <source>
        <dbReference type="HAMAP-Rule" id="MF_00138"/>
    </source>
</evidence>
<reference evidence="16 17" key="1">
    <citation type="submission" date="2020-09" db="EMBL/GenBank/DDBJ databases">
        <title>Characterization of Treponema spp. from bovine digital dermatitis in Korea.</title>
        <authorList>
            <person name="Espiritu H.M."/>
            <person name="Cho Y.I."/>
            <person name="Mamuad L."/>
        </authorList>
    </citation>
    <scope>NUCLEOTIDE SEQUENCE [LARGE SCALE GENOMIC DNA]</scope>
    <source>
        <strain evidence="16 17">KS1</strain>
    </source>
</reference>
<evidence type="ECO:0000256" key="10">
    <source>
        <dbReference type="ARBA" id="ARBA00023211"/>
    </source>
</evidence>
<gene>
    <name evidence="14 16" type="primary">purD</name>
    <name evidence="16" type="ORF">IFE08_06225</name>
</gene>
<dbReference type="SUPFAM" id="SSF56059">
    <property type="entry name" value="Glutathione synthetase ATP-binding domain-like"/>
    <property type="match status" value="1"/>
</dbReference>
<evidence type="ECO:0000256" key="8">
    <source>
        <dbReference type="ARBA" id="ARBA00022755"/>
    </source>
</evidence>
<evidence type="ECO:0000256" key="13">
    <source>
        <dbReference type="ARBA" id="ARBA00042864"/>
    </source>
</evidence>
<evidence type="ECO:0000313" key="17">
    <source>
        <dbReference type="Proteomes" id="UP000593915"/>
    </source>
</evidence>
<keyword evidence="5 14" id="KW-0436">Ligase</keyword>
<evidence type="ECO:0000256" key="3">
    <source>
        <dbReference type="ARBA" id="ARBA00005174"/>
    </source>
</evidence>
<sequence>MNILLVGSGGREHAIAIKLRESPSCEKLFIAPGNGGTALLGENVPIKAEEIERLTEFAFTNSIDLIVAGPEVPLCMGFADSVLKKSKECGKHIAFFGPSKACALLEGSKDYSKQIMMNLNIPTAEYKTFTDFKKAKEYIKTLDYDFVIKADGLAAGKGVILPETKEEAFTELNAIMRENRFGSSGNKVVIEERLQGEEVSILAFSDGKNIAVMPSSQDHKRLKDGDKGPNTGGMGAYSPAPVCNTEKAEEYAEKTILPVIKKMAQNGTPYIGVLYAGLMLTKKGIRVLEYNCRFGDPETQVLMQLFDGDLAETMLACAEGRLNEALPKWKSGFAVTIVMASGGYPINSSSDEKLNKDELKNEKDVNVIHAGTVIKNGELFTHGGRVLCITAHDEDIRNGLQKAIDKAYKKVKSIHFKNAQYRTDIAAKGLKRQEKS</sequence>
<dbReference type="Proteomes" id="UP000593915">
    <property type="component" value="Chromosome"/>
</dbReference>
<evidence type="ECO:0000256" key="2">
    <source>
        <dbReference type="ARBA" id="ARBA00001946"/>
    </source>
</evidence>
<comment type="catalytic activity">
    <reaction evidence="14">
        <text>5-phospho-beta-D-ribosylamine + glycine + ATP = N(1)-(5-phospho-beta-D-ribosyl)glycinamide + ADP + phosphate + H(+)</text>
        <dbReference type="Rhea" id="RHEA:17453"/>
        <dbReference type="ChEBI" id="CHEBI:15378"/>
        <dbReference type="ChEBI" id="CHEBI:30616"/>
        <dbReference type="ChEBI" id="CHEBI:43474"/>
        <dbReference type="ChEBI" id="CHEBI:57305"/>
        <dbReference type="ChEBI" id="CHEBI:58681"/>
        <dbReference type="ChEBI" id="CHEBI:143788"/>
        <dbReference type="ChEBI" id="CHEBI:456216"/>
        <dbReference type="EC" id="6.3.4.13"/>
    </reaction>
</comment>
<dbReference type="InterPro" id="IPR016185">
    <property type="entry name" value="PreATP-grasp_dom_sf"/>
</dbReference>
<keyword evidence="7" id="KW-0547">Nucleotide-binding</keyword>
<dbReference type="PANTHER" id="PTHR43472:SF1">
    <property type="entry name" value="PHOSPHORIBOSYLAMINE--GLYCINE LIGASE, CHLOROPLASTIC"/>
    <property type="match status" value="1"/>
</dbReference>
<keyword evidence="9" id="KW-0067">ATP-binding</keyword>
<dbReference type="Pfam" id="PF02843">
    <property type="entry name" value="GARS_C"/>
    <property type="match status" value="1"/>
</dbReference>
<dbReference type="FunFam" id="3.30.470.20:FF:000018">
    <property type="entry name" value="Trifunctional purine biosynthetic protein adenosine-3"/>
    <property type="match status" value="1"/>
</dbReference>
<dbReference type="Gene3D" id="3.90.600.10">
    <property type="entry name" value="Phosphoribosylglycinamide synthetase, C-terminal domain"/>
    <property type="match status" value="1"/>
</dbReference>
<name>A0A7S6WRK3_9SPIR</name>
<dbReference type="GO" id="GO:0006189">
    <property type="term" value="P:'de novo' IMP biosynthetic process"/>
    <property type="evidence" value="ECO:0007669"/>
    <property type="project" value="UniProtKB-UniRule"/>
</dbReference>
<evidence type="ECO:0000313" key="16">
    <source>
        <dbReference type="EMBL" id="QOW61932.1"/>
    </source>
</evidence>
<evidence type="ECO:0000256" key="4">
    <source>
        <dbReference type="ARBA" id="ARBA00013255"/>
    </source>
</evidence>
<dbReference type="NCBIfam" id="TIGR00877">
    <property type="entry name" value="purD"/>
    <property type="match status" value="1"/>
</dbReference>
<evidence type="ECO:0000256" key="6">
    <source>
        <dbReference type="ARBA" id="ARBA00022723"/>
    </source>
</evidence>
<dbReference type="GO" id="GO:0005524">
    <property type="term" value="F:ATP binding"/>
    <property type="evidence" value="ECO:0007669"/>
    <property type="project" value="UniProtKB-UniRule"/>
</dbReference>
<comment type="cofactor">
    <cofactor evidence="1">
        <name>Mn(2+)</name>
        <dbReference type="ChEBI" id="CHEBI:29035"/>
    </cofactor>
</comment>
<dbReference type="SUPFAM" id="SSF52440">
    <property type="entry name" value="PreATP-grasp domain"/>
    <property type="match status" value="1"/>
</dbReference>
<dbReference type="GO" id="GO:0004637">
    <property type="term" value="F:phosphoribosylamine-glycine ligase activity"/>
    <property type="evidence" value="ECO:0007669"/>
    <property type="project" value="UniProtKB-UniRule"/>
</dbReference>
<evidence type="ECO:0000256" key="12">
    <source>
        <dbReference type="ARBA" id="ARBA00042242"/>
    </source>
</evidence>
<dbReference type="PANTHER" id="PTHR43472">
    <property type="entry name" value="PHOSPHORIBOSYLAMINE--GLYCINE LIGASE"/>
    <property type="match status" value="1"/>
</dbReference>
<dbReference type="PROSITE" id="PS00184">
    <property type="entry name" value="GARS"/>
    <property type="match status" value="1"/>
</dbReference>
<dbReference type="Pfam" id="PF01071">
    <property type="entry name" value="GARS_A"/>
    <property type="match status" value="1"/>
</dbReference>
<dbReference type="InterPro" id="IPR013815">
    <property type="entry name" value="ATP_grasp_subdomain_1"/>
</dbReference>
<dbReference type="InterPro" id="IPR037123">
    <property type="entry name" value="PRibGlycinamide_synth_C_sf"/>
</dbReference>
<dbReference type="AlphaFoldDB" id="A0A7S6WRK3"/>
<dbReference type="InterPro" id="IPR020559">
    <property type="entry name" value="PRibGlycinamide_synth_CS"/>
</dbReference>
<keyword evidence="6" id="KW-0479">Metal-binding</keyword>
<comment type="pathway">
    <text evidence="3 14">Purine metabolism; IMP biosynthesis via de novo pathway; N(1)-(5-phospho-D-ribosyl)glycinamide from 5-phospho-alpha-D-ribose 1-diphosphate: step 2/2.</text>
</comment>
<accession>A0A7S6WRK3</accession>
<dbReference type="GO" id="GO:0009113">
    <property type="term" value="P:purine nucleobase biosynthetic process"/>
    <property type="evidence" value="ECO:0007669"/>
    <property type="project" value="InterPro"/>
</dbReference>
<dbReference type="InterPro" id="IPR020561">
    <property type="entry name" value="PRibGlycinamid_synth_ATP-grasp"/>
</dbReference>
<dbReference type="PROSITE" id="PS50975">
    <property type="entry name" value="ATP_GRASP"/>
    <property type="match status" value="1"/>
</dbReference>
<dbReference type="InterPro" id="IPR011054">
    <property type="entry name" value="Rudment_hybrid_motif"/>
</dbReference>
<evidence type="ECO:0000256" key="5">
    <source>
        <dbReference type="ARBA" id="ARBA00022598"/>
    </source>
</evidence>
<dbReference type="Gene3D" id="3.30.470.20">
    <property type="entry name" value="ATP-grasp fold, B domain"/>
    <property type="match status" value="1"/>
</dbReference>
<evidence type="ECO:0000256" key="7">
    <source>
        <dbReference type="ARBA" id="ARBA00022741"/>
    </source>
</evidence>
<dbReference type="Pfam" id="PF02844">
    <property type="entry name" value="GARS_N"/>
    <property type="match status" value="1"/>
</dbReference>
<dbReference type="InterPro" id="IPR000115">
    <property type="entry name" value="PRibGlycinamide_synth"/>
</dbReference>
<feature type="region of interest" description="Disordered" evidence="15">
    <location>
        <begin position="216"/>
        <end position="238"/>
    </location>
</feature>
<evidence type="ECO:0000256" key="15">
    <source>
        <dbReference type="SAM" id="MobiDB-lite"/>
    </source>
</evidence>
<evidence type="ECO:0000256" key="11">
    <source>
        <dbReference type="ARBA" id="ARBA00038345"/>
    </source>
</evidence>
<dbReference type="Gene3D" id="3.40.50.20">
    <property type="match status" value="1"/>
</dbReference>
<dbReference type="SUPFAM" id="SSF51246">
    <property type="entry name" value="Rudiment single hybrid motif"/>
    <property type="match status" value="1"/>
</dbReference>
<dbReference type="FunFam" id="3.30.1490.20:FF:000006">
    <property type="entry name" value="phosphoribosylamine--glycine ligase, chloroplastic-like"/>
    <property type="match status" value="1"/>
</dbReference>
<comment type="similarity">
    <text evidence="11 14">Belongs to the GARS family.</text>
</comment>
<dbReference type="SMART" id="SM01210">
    <property type="entry name" value="GARS_C"/>
    <property type="match status" value="1"/>
</dbReference>
<dbReference type="EMBL" id="CP061839">
    <property type="protein sequence ID" value="QOW61932.1"/>
    <property type="molecule type" value="Genomic_DNA"/>
</dbReference>
<evidence type="ECO:0000256" key="1">
    <source>
        <dbReference type="ARBA" id="ARBA00001936"/>
    </source>
</evidence>
<dbReference type="InterPro" id="IPR020562">
    <property type="entry name" value="PRibGlycinamide_synth_N"/>
</dbReference>
<proteinExistence type="inferred from homology"/>
<dbReference type="InterPro" id="IPR020560">
    <property type="entry name" value="PRibGlycinamide_synth_C-dom"/>
</dbReference>
<dbReference type="RefSeq" id="WP_194077440.1">
    <property type="nucleotide sequence ID" value="NZ_CP045670.1"/>
</dbReference>
<comment type="cofactor">
    <cofactor evidence="2">
        <name>Mg(2+)</name>
        <dbReference type="ChEBI" id="CHEBI:18420"/>
    </cofactor>
</comment>
<dbReference type="EC" id="6.3.4.13" evidence="4 14"/>
<keyword evidence="10" id="KW-0464">Manganese</keyword>
<dbReference type="UniPathway" id="UPA00074">
    <property type="reaction ID" value="UER00125"/>
</dbReference>
<protein>
    <recommendedName>
        <fullName evidence="4 14">Phosphoribosylamine--glycine ligase</fullName>
        <ecNumber evidence="4 14">6.3.4.13</ecNumber>
    </recommendedName>
    <alternativeName>
        <fullName evidence="14">GARS</fullName>
    </alternativeName>
    <alternativeName>
        <fullName evidence="12 14">Glycinamide ribonucleotide synthetase</fullName>
    </alternativeName>
    <alternativeName>
        <fullName evidence="13 14">Phosphoribosylglycinamide synthetase</fullName>
    </alternativeName>
</protein>
<dbReference type="InterPro" id="IPR011761">
    <property type="entry name" value="ATP-grasp"/>
</dbReference>
<dbReference type="Gene3D" id="3.30.1490.20">
    <property type="entry name" value="ATP-grasp fold, A domain"/>
    <property type="match status" value="1"/>
</dbReference>
<organism evidence="16 17">
    <name type="scientific">Treponema pedis</name>
    <dbReference type="NCBI Taxonomy" id="409322"/>
    <lineage>
        <taxon>Bacteria</taxon>
        <taxon>Pseudomonadati</taxon>
        <taxon>Spirochaetota</taxon>
        <taxon>Spirochaetia</taxon>
        <taxon>Spirochaetales</taxon>
        <taxon>Treponemataceae</taxon>
        <taxon>Treponema</taxon>
    </lineage>
</organism>